<feature type="transmembrane region" description="Helical" evidence="1">
    <location>
        <begin position="112"/>
        <end position="133"/>
    </location>
</feature>
<dbReference type="InterPro" id="IPR036938">
    <property type="entry name" value="PAP2/HPO_sf"/>
</dbReference>
<name>A0A0K1E7T1_CHOCO</name>
<dbReference type="PANTHER" id="PTHR14969">
    <property type="entry name" value="SPHINGOSINE-1-PHOSPHATE PHOSPHOHYDROLASE"/>
    <property type="match status" value="1"/>
</dbReference>
<keyword evidence="4" id="KW-1185">Reference proteome</keyword>
<proteinExistence type="predicted"/>
<evidence type="ECO:0000256" key="1">
    <source>
        <dbReference type="SAM" id="Phobius"/>
    </source>
</evidence>
<dbReference type="AlphaFoldDB" id="A0A0K1E7T1"/>
<dbReference type="InterPro" id="IPR000326">
    <property type="entry name" value="PAP2/HPO"/>
</dbReference>
<dbReference type="CDD" id="cd03392">
    <property type="entry name" value="PAP2_like_2"/>
    <property type="match status" value="1"/>
</dbReference>
<feature type="transmembrane region" description="Helical" evidence="1">
    <location>
        <begin position="78"/>
        <end position="105"/>
    </location>
</feature>
<feature type="transmembrane region" description="Helical" evidence="1">
    <location>
        <begin position="153"/>
        <end position="172"/>
    </location>
</feature>
<keyword evidence="1" id="KW-0472">Membrane</keyword>
<dbReference type="Proteomes" id="UP000067626">
    <property type="component" value="Chromosome"/>
</dbReference>
<dbReference type="RefSeq" id="WP_050429362.1">
    <property type="nucleotide sequence ID" value="NZ_CP012159.1"/>
</dbReference>
<dbReference type="Pfam" id="PF01569">
    <property type="entry name" value="PAP2"/>
    <property type="match status" value="1"/>
</dbReference>
<dbReference type="STRING" id="52.CMC5_010400"/>
<feature type="transmembrane region" description="Helical" evidence="1">
    <location>
        <begin position="27"/>
        <end position="49"/>
    </location>
</feature>
<evidence type="ECO:0000313" key="3">
    <source>
        <dbReference type="EMBL" id="AKT36919.1"/>
    </source>
</evidence>
<feature type="transmembrane region" description="Helical" evidence="1">
    <location>
        <begin position="220"/>
        <end position="241"/>
    </location>
</feature>
<dbReference type="KEGG" id="ccro:CMC5_010400"/>
<dbReference type="PANTHER" id="PTHR14969:SF13">
    <property type="entry name" value="AT30094P"/>
    <property type="match status" value="1"/>
</dbReference>
<protein>
    <recommendedName>
        <fullName evidence="2">Phosphatidic acid phosphatase type 2/haloperoxidase domain-containing protein</fullName>
    </recommendedName>
</protein>
<feature type="transmembrane region" description="Helical" evidence="1">
    <location>
        <begin position="184"/>
        <end position="208"/>
    </location>
</feature>
<dbReference type="EMBL" id="CP012159">
    <property type="protein sequence ID" value="AKT36919.1"/>
    <property type="molecule type" value="Genomic_DNA"/>
</dbReference>
<feature type="domain" description="Phosphatidic acid phosphatase type 2/haloperoxidase" evidence="2">
    <location>
        <begin position="112"/>
        <end position="231"/>
    </location>
</feature>
<dbReference type="Gene3D" id="1.20.144.10">
    <property type="entry name" value="Phosphatidic acid phosphatase type 2/haloperoxidase"/>
    <property type="match status" value="2"/>
</dbReference>
<evidence type="ECO:0000313" key="4">
    <source>
        <dbReference type="Proteomes" id="UP000067626"/>
    </source>
</evidence>
<keyword evidence="1" id="KW-1133">Transmembrane helix</keyword>
<keyword evidence="1" id="KW-0812">Transmembrane</keyword>
<gene>
    <name evidence="3" type="ORF">CMC5_010400</name>
</gene>
<organism evidence="3 4">
    <name type="scientific">Chondromyces crocatus</name>
    <dbReference type="NCBI Taxonomy" id="52"/>
    <lineage>
        <taxon>Bacteria</taxon>
        <taxon>Pseudomonadati</taxon>
        <taxon>Myxococcota</taxon>
        <taxon>Polyangia</taxon>
        <taxon>Polyangiales</taxon>
        <taxon>Polyangiaceae</taxon>
        <taxon>Chondromyces</taxon>
    </lineage>
</organism>
<dbReference type="SUPFAM" id="SSF48317">
    <property type="entry name" value="Acid phosphatase/Vanadium-dependent haloperoxidase"/>
    <property type="match status" value="1"/>
</dbReference>
<accession>A0A0K1E7T1</accession>
<sequence>MLTSSTPSPPRPQILGRLLQRFPLGRLSVSVLFGLGLIFSTTLGFAWLAREVLRNEFAALDDALLLWLRDHESPRADAWMVVFTTLGGPLAITVLLVTTGLILIARRRWSEVGGVALAGLGCALLNTSLKHAFARERPALFESPFHLTSYSFPSGHAMGSLVGFGMVAFLLVRRARTVQGPVSPLLSAVTVLSTALLVLLIGLSRMYFGVHFPTDIVGGYLAGAQWLTLSILTVHSSEWWYARRSSR</sequence>
<dbReference type="SMART" id="SM00014">
    <property type="entry name" value="acidPPc"/>
    <property type="match status" value="1"/>
</dbReference>
<evidence type="ECO:0000259" key="2">
    <source>
        <dbReference type="SMART" id="SM00014"/>
    </source>
</evidence>
<reference evidence="3 4" key="1">
    <citation type="submission" date="2015-07" db="EMBL/GenBank/DDBJ databases">
        <title>Genome analysis of myxobacterium Chondromyces crocatus Cm c5 reveals a high potential for natural compound synthesis and the genetic basis for the loss of fruiting body formation.</title>
        <authorList>
            <person name="Zaburannyi N."/>
            <person name="Bunk B."/>
            <person name="Maier J."/>
            <person name="Overmann J."/>
            <person name="Mueller R."/>
        </authorList>
    </citation>
    <scope>NUCLEOTIDE SEQUENCE [LARGE SCALE GENOMIC DNA]</scope>
    <source>
        <strain evidence="3 4">Cm c5</strain>
    </source>
</reference>